<proteinExistence type="predicted"/>
<accession>A0A6C0IMT3</accession>
<keyword evidence="2" id="KW-0472">Membrane</keyword>
<reference evidence="3" key="1">
    <citation type="journal article" date="2020" name="Nature">
        <title>Giant virus diversity and host interactions through global metagenomics.</title>
        <authorList>
            <person name="Schulz F."/>
            <person name="Roux S."/>
            <person name="Paez-Espino D."/>
            <person name="Jungbluth S."/>
            <person name="Walsh D.A."/>
            <person name="Denef V.J."/>
            <person name="McMahon K.D."/>
            <person name="Konstantinidis K.T."/>
            <person name="Eloe-Fadrosh E.A."/>
            <person name="Kyrpides N.C."/>
            <person name="Woyke T."/>
        </authorList>
    </citation>
    <scope>NUCLEOTIDE SEQUENCE</scope>
    <source>
        <strain evidence="3">GVMAG-M-3300024258-28</strain>
    </source>
</reference>
<protein>
    <submittedName>
        <fullName evidence="3">Uncharacterized protein</fullName>
    </submittedName>
</protein>
<organism evidence="3">
    <name type="scientific">viral metagenome</name>
    <dbReference type="NCBI Taxonomy" id="1070528"/>
    <lineage>
        <taxon>unclassified sequences</taxon>
        <taxon>metagenomes</taxon>
        <taxon>organismal metagenomes</taxon>
    </lineage>
</organism>
<evidence type="ECO:0000256" key="1">
    <source>
        <dbReference type="SAM" id="Coils"/>
    </source>
</evidence>
<keyword evidence="1" id="KW-0175">Coiled coil</keyword>
<feature type="coiled-coil region" evidence="1">
    <location>
        <begin position="116"/>
        <end position="143"/>
    </location>
</feature>
<evidence type="ECO:0000256" key="2">
    <source>
        <dbReference type="SAM" id="Phobius"/>
    </source>
</evidence>
<dbReference type="EMBL" id="MN740224">
    <property type="protein sequence ID" value="QHT94531.1"/>
    <property type="molecule type" value="Genomic_DNA"/>
</dbReference>
<dbReference type="AlphaFoldDB" id="A0A6C0IMT3"/>
<evidence type="ECO:0000313" key="3">
    <source>
        <dbReference type="EMBL" id="QHT94531.1"/>
    </source>
</evidence>
<name>A0A6C0IMT3_9ZZZZ</name>
<keyword evidence="2" id="KW-0812">Transmembrane</keyword>
<feature type="transmembrane region" description="Helical" evidence="2">
    <location>
        <begin position="77"/>
        <end position="95"/>
    </location>
</feature>
<keyword evidence="2" id="KW-1133">Transmembrane helix</keyword>
<sequence>MTKTPVTFFKPIFSSLHNTVQSLNKSKVFAGLMIITLNVASRFVTIKMSKTMQSYLQFTFSRYVLVFAISWMGTRDIYIALGITVAFILLFEYLFDEESDFYIFSEEFKDYQKNKAEDEDDEKDITDEEVKKAEKTIERAKKQKSVKLDFPGYNLQ</sequence>
<feature type="transmembrane region" description="Helical" evidence="2">
    <location>
        <begin position="28"/>
        <end position="45"/>
    </location>
</feature>